<protein>
    <recommendedName>
        <fullName evidence="3">Transcription initiation factor TFIID subunit 8</fullName>
    </recommendedName>
</protein>
<dbReference type="AlphaFoldDB" id="A0AAX4PHI1"/>
<feature type="region of interest" description="Disordered" evidence="7">
    <location>
        <begin position="202"/>
        <end position="234"/>
    </location>
</feature>
<dbReference type="PANTHER" id="PTHR46338:SF1">
    <property type="entry name" value="TRANSCRIPTION INITIATION FACTOR TFIID SUBUNIT 8"/>
    <property type="match status" value="1"/>
</dbReference>
<dbReference type="SUPFAM" id="SSF47113">
    <property type="entry name" value="Histone-fold"/>
    <property type="match status" value="1"/>
</dbReference>
<dbReference type="Pfam" id="PF10406">
    <property type="entry name" value="TAF8_C"/>
    <property type="match status" value="1"/>
</dbReference>
<evidence type="ECO:0000256" key="2">
    <source>
        <dbReference type="ARBA" id="ARBA00008767"/>
    </source>
</evidence>
<feature type="region of interest" description="Disordered" evidence="7">
    <location>
        <begin position="155"/>
        <end position="183"/>
    </location>
</feature>
<evidence type="ECO:0000256" key="6">
    <source>
        <dbReference type="ARBA" id="ARBA00023242"/>
    </source>
</evidence>
<dbReference type="InterPro" id="IPR009072">
    <property type="entry name" value="Histone-fold"/>
</dbReference>
<feature type="compositionally biased region" description="Basic and acidic residues" evidence="7">
    <location>
        <begin position="163"/>
        <end position="183"/>
    </location>
</feature>
<dbReference type="Proteomes" id="UP001472866">
    <property type="component" value="Chromosome 11"/>
</dbReference>
<organism evidence="9 10">
    <name type="scientific">Chloropicon roscoffensis</name>
    <dbReference type="NCBI Taxonomy" id="1461544"/>
    <lineage>
        <taxon>Eukaryota</taxon>
        <taxon>Viridiplantae</taxon>
        <taxon>Chlorophyta</taxon>
        <taxon>Chloropicophyceae</taxon>
        <taxon>Chloropicales</taxon>
        <taxon>Chloropicaceae</taxon>
        <taxon>Chloropicon</taxon>
    </lineage>
</organism>
<dbReference type="GO" id="GO:0005669">
    <property type="term" value="C:transcription factor TFIID complex"/>
    <property type="evidence" value="ECO:0007669"/>
    <property type="project" value="InterPro"/>
</dbReference>
<feature type="domain" description="Bromodomain associated" evidence="8">
    <location>
        <begin position="3"/>
        <end position="79"/>
    </location>
</feature>
<evidence type="ECO:0000313" key="10">
    <source>
        <dbReference type="Proteomes" id="UP001472866"/>
    </source>
</evidence>
<keyword evidence="10" id="KW-1185">Reference proteome</keyword>
<dbReference type="GO" id="GO:0046982">
    <property type="term" value="F:protein heterodimerization activity"/>
    <property type="evidence" value="ECO:0007669"/>
    <property type="project" value="InterPro"/>
</dbReference>
<sequence>MSEEFGRALSDASGAQLLKNTGFSRASRSVVDTLSDVLAKYVTKVCETAQEFVEHSNRTDANLVDALHALPYVGSSAERVKDFTAGRHRQRREGFRWKVEDFPVNKSHGGRRGGSMARAPVSLSGKSFDQIFEEQAEAEENGNGQAPIVEAPKHIPSFLPSFPEERTYKSTTVEEKEETDAHKEWLQAQTQNQEAAKAVISLGSRVREGERRAEESREAAAAAADANDRGGHGDNFVPAQYSALLRSVGGAALAGGRSRKRRAAEAPAAGPKADKAFRASALHGHPRKLGDLDAAQIKQVLHGSGLASSALNDSIALGSEVQVSRQARSKWQDFQRGGWGAADKGVMDLAEREKIDRAETILKFGVKAAEEDELL</sequence>
<accession>A0AAX4PHI1</accession>
<keyword evidence="6" id="KW-0539">Nucleus</keyword>
<dbReference type="Pfam" id="PF07524">
    <property type="entry name" value="Bromo_TP"/>
    <property type="match status" value="1"/>
</dbReference>
<proteinExistence type="inferred from homology"/>
<evidence type="ECO:0000256" key="7">
    <source>
        <dbReference type="SAM" id="MobiDB-lite"/>
    </source>
</evidence>
<dbReference type="EMBL" id="CP151511">
    <property type="protein sequence ID" value="WZN65090.1"/>
    <property type="molecule type" value="Genomic_DNA"/>
</dbReference>
<evidence type="ECO:0000256" key="1">
    <source>
        <dbReference type="ARBA" id="ARBA00004123"/>
    </source>
</evidence>
<keyword evidence="4" id="KW-0805">Transcription regulation</keyword>
<comment type="subcellular location">
    <subcellularLocation>
        <location evidence="1">Nucleus</location>
    </subcellularLocation>
</comment>
<dbReference type="InterPro" id="IPR037818">
    <property type="entry name" value="TAF8"/>
</dbReference>
<dbReference type="SMART" id="SM00576">
    <property type="entry name" value="BTP"/>
    <property type="match status" value="1"/>
</dbReference>
<dbReference type="InterPro" id="IPR006565">
    <property type="entry name" value="BTP"/>
</dbReference>
<feature type="compositionally biased region" description="Basic and acidic residues" evidence="7">
    <location>
        <begin position="205"/>
        <end position="218"/>
    </location>
</feature>
<dbReference type="CDD" id="cd00076">
    <property type="entry name" value="HFD_SF"/>
    <property type="match status" value="1"/>
</dbReference>
<dbReference type="CDD" id="cd08049">
    <property type="entry name" value="TAF8"/>
    <property type="match status" value="1"/>
</dbReference>
<evidence type="ECO:0000256" key="3">
    <source>
        <dbReference type="ARBA" id="ARBA00017307"/>
    </source>
</evidence>
<evidence type="ECO:0000313" key="9">
    <source>
        <dbReference type="EMBL" id="WZN65090.1"/>
    </source>
</evidence>
<comment type="similarity">
    <text evidence="2">Belongs to the TAF8 family.</text>
</comment>
<feature type="region of interest" description="Disordered" evidence="7">
    <location>
        <begin position="255"/>
        <end position="275"/>
    </location>
</feature>
<dbReference type="Gene3D" id="1.10.20.10">
    <property type="entry name" value="Histone, subunit A"/>
    <property type="match status" value="1"/>
</dbReference>
<evidence type="ECO:0000259" key="8">
    <source>
        <dbReference type="SMART" id="SM00576"/>
    </source>
</evidence>
<name>A0AAX4PHI1_9CHLO</name>
<dbReference type="PANTHER" id="PTHR46338">
    <property type="entry name" value="TRANSCRIPTION INITIATION FACTOR TFIID SUBUNIT 8"/>
    <property type="match status" value="1"/>
</dbReference>
<evidence type="ECO:0000256" key="4">
    <source>
        <dbReference type="ARBA" id="ARBA00023015"/>
    </source>
</evidence>
<gene>
    <name evidence="9" type="ORF">HKI87_11g66470</name>
</gene>
<dbReference type="InterPro" id="IPR019473">
    <property type="entry name" value="TFIID_su8_C"/>
</dbReference>
<reference evidence="9 10" key="1">
    <citation type="submission" date="2024-03" db="EMBL/GenBank/DDBJ databases">
        <title>Complete genome sequence of the green alga Chloropicon roscoffensis RCC1871.</title>
        <authorList>
            <person name="Lemieux C."/>
            <person name="Pombert J.-F."/>
            <person name="Otis C."/>
            <person name="Turmel M."/>
        </authorList>
    </citation>
    <scope>NUCLEOTIDE SEQUENCE [LARGE SCALE GENOMIC DNA]</scope>
    <source>
        <strain evidence="9 10">RCC1871</strain>
    </source>
</reference>
<keyword evidence="5" id="KW-0804">Transcription</keyword>
<evidence type="ECO:0000256" key="5">
    <source>
        <dbReference type="ARBA" id="ARBA00023163"/>
    </source>
</evidence>